<feature type="region of interest" description="Disordered" evidence="1">
    <location>
        <begin position="185"/>
        <end position="207"/>
    </location>
</feature>
<comment type="caution">
    <text evidence="2">The sequence shown here is derived from an EMBL/GenBank/DDBJ whole genome shotgun (WGS) entry which is preliminary data.</text>
</comment>
<accession>A0ABQ5B0G6</accession>
<dbReference type="Proteomes" id="UP001151760">
    <property type="component" value="Unassembled WGS sequence"/>
</dbReference>
<dbReference type="EMBL" id="BQNB010012731">
    <property type="protein sequence ID" value="GJT07213.1"/>
    <property type="molecule type" value="Genomic_DNA"/>
</dbReference>
<evidence type="ECO:0000256" key="1">
    <source>
        <dbReference type="SAM" id="MobiDB-lite"/>
    </source>
</evidence>
<reference evidence="2" key="1">
    <citation type="journal article" date="2022" name="Int. J. Mol. Sci.">
        <title>Draft Genome of Tanacetum Coccineum: Genomic Comparison of Closely Related Tanacetum-Family Plants.</title>
        <authorList>
            <person name="Yamashiro T."/>
            <person name="Shiraishi A."/>
            <person name="Nakayama K."/>
            <person name="Satake H."/>
        </authorList>
    </citation>
    <scope>NUCLEOTIDE SEQUENCE</scope>
</reference>
<evidence type="ECO:0000313" key="2">
    <source>
        <dbReference type="EMBL" id="GJT07213.1"/>
    </source>
</evidence>
<organism evidence="2 3">
    <name type="scientific">Tanacetum coccineum</name>
    <dbReference type="NCBI Taxonomy" id="301880"/>
    <lineage>
        <taxon>Eukaryota</taxon>
        <taxon>Viridiplantae</taxon>
        <taxon>Streptophyta</taxon>
        <taxon>Embryophyta</taxon>
        <taxon>Tracheophyta</taxon>
        <taxon>Spermatophyta</taxon>
        <taxon>Magnoliopsida</taxon>
        <taxon>eudicotyledons</taxon>
        <taxon>Gunneridae</taxon>
        <taxon>Pentapetalae</taxon>
        <taxon>asterids</taxon>
        <taxon>campanulids</taxon>
        <taxon>Asterales</taxon>
        <taxon>Asteraceae</taxon>
        <taxon>Asteroideae</taxon>
        <taxon>Anthemideae</taxon>
        <taxon>Anthemidinae</taxon>
        <taxon>Tanacetum</taxon>
    </lineage>
</organism>
<keyword evidence="3" id="KW-1185">Reference proteome</keyword>
<sequence length="444" mass="50742">MCYPVANLRLAQFATSVHMACVAPRSHGGDAGGDQPDDRRPRSLSYQCQGSGKRGESKHTTLKKAFKQNGNRKLEIVFEAKDQKTFKPIVNEVNKILNSEPLDPFSGETIKFPKLVVTTGPGYGTREQLEDMKRQHALEKEEKIKSSKGQQNALKKFVDFFNRHQGTPSLLYTIYYTPEVYTPTFDTETSQSGEQDDNGSDDGNREYDVDIYDDESKAKSFKLEYPPLDQGVFDNDCSCNFGFDVEPLHQHTSIHGYYEKGSLLRHNKTVKPLILEVIQHGFFVVPPRVQDAVGVVAQAVSTRLSQKSHVGKDRVTYDKFYGKEKELSNVDVRKPDLRRGPTKEDVNEHIKKEFEWELYMRRINNIRLREPHFFSNTEKNKLCEKFENLVVDEGVARMVNADPNIETINEEKRCEIESEDQQALEEAISNSLILFMSKKMIAQA</sequence>
<feature type="region of interest" description="Disordered" evidence="1">
    <location>
        <begin position="26"/>
        <end position="59"/>
    </location>
</feature>
<protein>
    <submittedName>
        <fullName evidence="2">Uncharacterized protein</fullName>
    </submittedName>
</protein>
<gene>
    <name evidence="2" type="ORF">Tco_0841675</name>
</gene>
<proteinExistence type="predicted"/>
<reference evidence="2" key="2">
    <citation type="submission" date="2022-01" db="EMBL/GenBank/DDBJ databases">
        <authorList>
            <person name="Yamashiro T."/>
            <person name="Shiraishi A."/>
            <person name="Satake H."/>
            <person name="Nakayama K."/>
        </authorList>
    </citation>
    <scope>NUCLEOTIDE SEQUENCE</scope>
</reference>
<name>A0ABQ5B0G6_9ASTR</name>
<evidence type="ECO:0000313" key="3">
    <source>
        <dbReference type="Proteomes" id="UP001151760"/>
    </source>
</evidence>